<feature type="transmembrane region" description="Helical" evidence="5">
    <location>
        <begin position="34"/>
        <end position="53"/>
    </location>
</feature>
<dbReference type="GO" id="GO:0016020">
    <property type="term" value="C:membrane"/>
    <property type="evidence" value="ECO:0007669"/>
    <property type="project" value="UniProtKB-SubCell"/>
</dbReference>
<proteinExistence type="predicted"/>
<dbReference type="InterPro" id="IPR050307">
    <property type="entry name" value="Sterol_Desaturase_Related"/>
</dbReference>
<evidence type="ECO:0000256" key="3">
    <source>
        <dbReference type="ARBA" id="ARBA00022989"/>
    </source>
</evidence>
<comment type="subcellular location">
    <subcellularLocation>
        <location evidence="1">Membrane</location>
    </subcellularLocation>
</comment>
<dbReference type="Pfam" id="PF04116">
    <property type="entry name" value="FA_hydroxylase"/>
    <property type="match status" value="1"/>
</dbReference>
<dbReference type="GO" id="GO:0008610">
    <property type="term" value="P:lipid biosynthetic process"/>
    <property type="evidence" value="ECO:0007669"/>
    <property type="project" value="InterPro"/>
</dbReference>
<dbReference type="GO" id="GO:0005506">
    <property type="term" value="F:iron ion binding"/>
    <property type="evidence" value="ECO:0007669"/>
    <property type="project" value="InterPro"/>
</dbReference>
<dbReference type="AlphaFoldDB" id="A0A7S3A5F7"/>
<feature type="domain" description="Fatty acid hydroxylase" evidence="6">
    <location>
        <begin position="115"/>
        <end position="246"/>
    </location>
</feature>
<evidence type="ECO:0000313" key="7">
    <source>
        <dbReference type="EMBL" id="CAE0059329.1"/>
    </source>
</evidence>
<accession>A0A7S3A5F7</accession>
<protein>
    <recommendedName>
        <fullName evidence="6">Fatty acid hydroxylase domain-containing protein</fullName>
    </recommendedName>
</protein>
<reference evidence="7" key="1">
    <citation type="submission" date="2021-01" db="EMBL/GenBank/DDBJ databases">
        <authorList>
            <person name="Corre E."/>
            <person name="Pelletier E."/>
            <person name="Niang G."/>
            <person name="Scheremetjew M."/>
            <person name="Finn R."/>
            <person name="Kale V."/>
            <person name="Holt S."/>
            <person name="Cochrane G."/>
            <person name="Meng A."/>
            <person name="Brown T."/>
            <person name="Cohen L."/>
        </authorList>
    </citation>
    <scope>NUCLEOTIDE SEQUENCE</scope>
    <source>
        <strain evidence="7">CCMP 769</strain>
    </source>
</reference>
<gene>
    <name evidence="7" type="ORF">RMAR00112_LOCUS27394</name>
</gene>
<name>A0A7S3A5F7_9RHOD</name>
<evidence type="ECO:0000259" key="6">
    <source>
        <dbReference type="Pfam" id="PF04116"/>
    </source>
</evidence>
<sequence length="266" mass="31478">MAGLAGVEWFWGLLADNIPEKQLTTIGTFVLHELFYWFSYLPFYVLDTVPAARRWKIQDDKENEPISQWECAKMVLINHFALVLPMILLTHLTPIFQLRATLPLPPMSEITWQIFFCFVAEDFLFYWGHRALHTNFLYKHIHHVHHRYAAPFGIAAEYAHPLEVVFLGVATIFGPVVVRPHLLTLWVYLLMRCFQTIECHSGYDFPWSINRWLPLYGGADFHDHHHRTYSGNYASTFVWLDKLYGTDQSYREWKQNSRLREKTKDM</sequence>
<feature type="transmembrane region" description="Helical" evidence="5">
    <location>
        <begin position="74"/>
        <end position="98"/>
    </location>
</feature>
<evidence type="ECO:0000256" key="5">
    <source>
        <dbReference type="SAM" id="Phobius"/>
    </source>
</evidence>
<keyword evidence="2 5" id="KW-0812">Transmembrane</keyword>
<organism evidence="7">
    <name type="scientific">Rhodosorus marinus</name>
    <dbReference type="NCBI Taxonomy" id="101924"/>
    <lineage>
        <taxon>Eukaryota</taxon>
        <taxon>Rhodophyta</taxon>
        <taxon>Stylonematophyceae</taxon>
        <taxon>Stylonematales</taxon>
        <taxon>Stylonemataceae</taxon>
        <taxon>Rhodosorus</taxon>
    </lineage>
</organism>
<evidence type="ECO:0000256" key="2">
    <source>
        <dbReference type="ARBA" id="ARBA00022692"/>
    </source>
</evidence>
<evidence type="ECO:0000256" key="1">
    <source>
        <dbReference type="ARBA" id="ARBA00004370"/>
    </source>
</evidence>
<dbReference type="InterPro" id="IPR006694">
    <property type="entry name" value="Fatty_acid_hydroxylase"/>
</dbReference>
<keyword evidence="3 5" id="KW-1133">Transmembrane helix</keyword>
<dbReference type="PANTHER" id="PTHR11863">
    <property type="entry name" value="STEROL DESATURASE"/>
    <property type="match status" value="1"/>
</dbReference>
<dbReference type="GO" id="GO:0016491">
    <property type="term" value="F:oxidoreductase activity"/>
    <property type="evidence" value="ECO:0007669"/>
    <property type="project" value="InterPro"/>
</dbReference>
<keyword evidence="4 5" id="KW-0472">Membrane</keyword>
<evidence type="ECO:0000256" key="4">
    <source>
        <dbReference type="ARBA" id="ARBA00023136"/>
    </source>
</evidence>
<dbReference type="EMBL" id="HBHW01035703">
    <property type="protein sequence ID" value="CAE0059329.1"/>
    <property type="molecule type" value="Transcribed_RNA"/>
</dbReference>